<dbReference type="Proteomes" id="UP001176941">
    <property type="component" value="Chromosome 14"/>
</dbReference>
<name>A0ABN8Y5V7_RANTA</name>
<evidence type="ECO:0000313" key="2">
    <source>
        <dbReference type="EMBL" id="CAI9156641.1"/>
    </source>
</evidence>
<proteinExistence type="predicted"/>
<feature type="region of interest" description="Disordered" evidence="1">
    <location>
        <begin position="1"/>
        <end position="161"/>
    </location>
</feature>
<reference evidence="2" key="1">
    <citation type="submission" date="2023-04" db="EMBL/GenBank/DDBJ databases">
        <authorList>
            <consortium name="ELIXIR-Norway"/>
        </authorList>
    </citation>
    <scope>NUCLEOTIDE SEQUENCE [LARGE SCALE GENOMIC DNA]</scope>
</reference>
<gene>
    <name evidence="2" type="ORF">MRATA1EN1_LOCUS5603</name>
</gene>
<dbReference type="EMBL" id="OX459950">
    <property type="protein sequence ID" value="CAI9156641.1"/>
    <property type="molecule type" value="Genomic_DNA"/>
</dbReference>
<keyword evidence="3" id="KW-1185">Reference proteome</keyword>
<evidence type="ECO:0000256" key="1">
    <source>
        <dbReference type="SAM" id="MobiDB-lite"/>
    </source>
</evidence>
<feature type="compositionally biased region" description="Basic and acidic residues" evidence="1">
    <location>
        <begin position="223"/>
        <end position="233"/>
    </location>
</feature>
<feature type="compositionally biased region" description="Low complexity" evidence="1">
    <location>
        <begin position="15"/>
        <end position="24"/>
    </location>
</feature>
<protein>
    <submittedName>
        <fullName evidence="2">Uncharacterized protein</fullName>
    </submittedName>
</protein>
<sequence length="281" mass="29373">MGLRRRTGSLLTCGLRARPLPSSASRREADSGWNLSTDTETPAGSIPALRSGHREAQAPAHPSPGAGEELEEGAPVEPAGPGRSVQPVPNSGRQRQARLSAPDNEALARLGRSGDRPSAAQFINHGAAGCSPRGGPSAQKYLAGSQPRPRALSPPPAAGPSIILAHRGEALGGDRVRRLLPERPGGPECPTGEAAEEKETKLGVAAKNRPVQGAAPQMPSGPRDPRSPSRHEVAPVFVEMESPVKKHNPKGASHPLGQSAARKKRQEQESRGCLTVHLLTT</sequence>
<accession>A0ABN8Y5V7</accession>
<evidence type="ECO:0000313" key="3">
    <source>
        <dbReference type="Proteomes" id="UP001176941"/>
    </source>
</evidence>
<feature type="region of interest" description="Disordered" evidence="1">
    <location>
        <begin position="174"/>
        <end position="281"/>
    </location>
</feature>
<feature type="compositionally biased region" description="Polar residues" evidence="1">
    <location>
        <begin position="33"/>
        <end position="42"/>
    </location>
</feature>
<organism evidence="2 3">
    <name type="scientific">Rangifer tarandus platyrhynchus</name>
    <name type="common">Svalbard reindeer</name>
    <dbReference type="NCBI Taxonomy" id="3082113"/>
    <lineage>
        <taxon>Eukaryota</taxon>
        <taxon>Metazoa</taxon>
        <taxon>Chordata</taxon>
        <taxon>Craniata</taxon>
        <taxon>Vertebrata</taxon>
        <taxon>Euteleostomi</taxon>
        <taxon>Mammalia</taxon>
        <taxon>Eutheria</taxon>
        <taxon>Laurasiatheria</taxon>
        <taxon>Artiodactyla</taxon>
        <taxon>Ruminantia</taxon>
        <taxon>Pecora</taxon>
        <taxon>Cervidae</taxon>
        <taxon>Odocoileinae</taxon>
        <taxon>Rangifer</taxon>
    </lineage>
</organism>